<gene>
    <name evidence="2" type="ORF">ICL16_32755</name>
</gene>
<keyword evidence="1" id="KW-0812">Transmembrane</keyword>
<organism evidence="2 3">
    <name type="scientific">Iningainema tapete BLCC-T55</name>
    <dbReference type="NCBI Taxonomy" id="2748662"/>
    <lineage>
        <taxon>Bacteria</taxon>
        <taxon>Bacillati</taxon>
        <taxon>Cyanobacteriota</taxon>
        <taxon>Cyanophyceae</taxon>
        <taxon>Nostocales</taxon>
        <taxon>Scytonemataceae</taxon>
        <taxon>Iningainema tapete</taxon>
    </lineage>
</organism>
<keyword evidence="3" id="KW-1185">Reference proteome</keyword>
<name>A0A8J6XQZ0_9CYAN</name>
<dbReference type="RefSeq" id="WP_190835753.1">
    <property type="nucleotide sequence ID" value="NZ_CAWPPI010000098.1"/>
</dbReference>
<evidence type="ECO:0000256" key="1">
    <source>
        <dbReference type="SAM" id="Phobius"/>
    </source>
</evidence>
<keyword evidence="1" id="KW-0472">Membrane</keyword>
<protein>
    <submittedName>
        <fullName evidence="2">Uncharacterized protein</fullName>
    </submittedName>
</protein>
<accession>A0A8J6XQZ0</accession>
<evidence type="ECO:0000313" key="3">
    <source>
        <dbReference type="Proteomes" id="UP000629098"/>
    </source>
</evidence>
<dbReference type="AlphaFoldDB" id="A0A8J6XQZ0"/>
<proteinExistence type="predicted"/>
<sequence>MSYEQNKVEYKNDSYQVQPTEGVPERSPLPNHVITTDIFISLIPLGFILIWAGSFLLLSKMRTLALDKIASTTNTLHKVPCKNCQYFSNNRYLKCAIQPSIVLTEQAKDCSDYCPKTNKSE</sequence>
<keyword evidence="1" id="KW-1133">Transmembrane helix</keyword>
<comment type="caution">
    <text evidence="2">The sequence shown here is derived from an EMBL/GenBank/DDBJ whole genome shotgun (WGS) entry which is preliminary data.</text>
</comment>
<feature type="transmembrane region" description="Helical" evidence="1">
    <location>
        <begin position="38"/>
        <end position="58"/>
    </location>
</feature>
<dbReference type="Proteomes" id="UP000629098">
    <property type="component" value="Unassembled WGS sequence"/>
</dbReference>
<dbReference type="EMBL" id="JACXAE010000098">
    <property type="protein sequence ID" value="MBD2776695.1"/>
    <property type="molecule type" value="Genomic_DNA"/>
</dbReference>
<evidence type="ECO:0000313" key="2">
    <source>
        <dbReference type="EMBL" id="MBD2776695.1"/>
    </source>
</evidence>
<reference evidence="2" key="1">
    <citation type="submission" date="2020-09" db="EMBL/GenBank/DDBJ databases">
        <title>Iningainema tapete sp. nov. (Scytonemataceae, Cyanobacteria) from greenhouses in central Florida (USA) produces two types of nodularin with biosynthetic potential for microcystin-LR and anabaenopeptins.</title>
        <authorList>
            <person name="Berthold D.E."/>
            <person name="Lefler F.W."/>
            <person name="Huang I.-S."/>
            <person name="Abdulla H."/>
            <person name="Zimba P.V."/>
            <person name="Laughinghouse H.D. IV."/>
        </authorList>
    </citation>
    <scope>NUCLEOTIDE SEQUENCE</scope>
    <source>
        <strain evidence="2">BLCCT55</strain>
    </source>
</reference>